<evidence type="ECO:0000313" key="2">
    <source>
        <dbReference type="Proteomes" id="UP001285636"/>
    </source>
</evidence>
<gene>
    <name evidence="1" type="ORF">RYX45_09675</name>
</gene>
<dbReference type="RefSeq" id="WP_012959575.1">
    <property type="nucleotide sequence ID" value="NZ_CP117835.1"/>
</dbReference>
<reference evidence="1" key="1">
    <citation type="submission" date="2023-10" db="EMBL/GenBank/DDBJ databases">
        <title>Screening of Alkalihalophilus pseudofirmusBZ-TG-HK211 and Its Alleviation of Salt Stress on Rapeseed Growth.</title>
        <authorList>
            <person name="Zhao B."/>
            <person name="Guo T."/>
        </authorList>
    </citation>
    <scope>NUCLEOTIDE SEQUENCE</scope>
    <source>
        <strain evidence="1">BZ-TG-HK211</strain>
    </source>
</reference>
<dbReference type="AlphaFoldDB" id="A0AAJ2NN78"/>
<accession>A0AAJ2NN78</accession>
<sequence length="56" mass="6599">MGKHQRDLINLMVKNVLKKHQADLNLDNISSEQKREIRAIVENIQAEVEQFLDKKK</sequence>
<comment type="caution">
    <text evidence="1">The sequence shown here is derived from an EMBL/GenBank/DDBJ whole genome shotgun (WGS) entry which is preliminary data.</text>
</comment>
<dbReference type="EMBL" id="JAWJAY010000001">
    <property type="protein sequence ID" value="MDV2885455.1"/>
    <property type="molecule type" value="Genomic_DNA"/>
</dbReference>
<evidence type="ECO:0000313" key="1">
    <source>
        <dbReference type="EMBL" id="MDV2885455.1"/>
    </source>
</evidence>
<organism evidence="1 2">
    <name type="scientific">Alkalihalophilus pseudofirmus</name>
    <name type="common">Bacillus pseudofirmus</name>
    <dbReference type="NCBI Taxonomy" id="79885"/>
    <lineage>
        <taxon>Bacteria</taxon>
        <taxon>Bacillati</taxon>
        <taxon>Bacillota</taxon>
        <taxon>Bacilli</taxon>
        <taxon>Bacillales</taxon>
        <taxon>Bacillaceae</taxon>
        <taxon>Alkalihalophilus</taxon>
    </lineage>
</organism>
<proteinExistence type="predicted"/>
<name>A0AAJ2NN78_ALKPS</name>
<protein>
    <submittedName>
        <fullName evidence="1">Uncharacterized protein</fullName>
    </submittedName>
</protein>
<dbReference type="Proteomes" id="UP001285636">
    <property type="component" value="Unassembled WGS sequence"/>
</dbReference>